<proteinExistence type="predicted"/>
<dbReference type="EMBL" id="AP022569">
    <property type="protein sequence ID" value="BBX48573.1"/>
    <property type="molecule type" value="Genomic_DNA"/>
</dbReference>
<gene>
    <name evidence="2" type="ORF">MCOO_45880</name>
</gene>
<name>A0A7I7L367_9MYCO</name>
<dbReference type="AlphaFoldDB" id="A0A7I7L367"/>
<keyword evidence="3" id="KW-1185">Reference proteome</keyword>
<feature type="compositionally biased region" description="Basic and acidic residues" evidence="1">
    <location>
        <begin position="1"/>
        <end position="19"/>
    </location>
</feature>
<sequence>MRERGAPQPFDRRDVDDRASAGPDHLVHHGLGAKEGAGQIDVEGVAPAFEFEFAHGLAARDAGIVDQDVEMPVPPHRFGDGRGPLLGLGHVETQVMCVVADLLRDRATFVVEYVADHYLGPLADQQARMFGAHPAGTAGD</sequence>
<dbReference type="KEGG" id="mcoo:MCOO_45880"/>
<organism evidence="2 3">
    <name type="scientific">Mycobacterium cookii</name>
    <dbReference type="NCBI Taxonomy" id="1775"/>
    <lineage>
        <taxon>Bacteria</taxon>
        <taxon>Bacillati</taxon>
        <taxon>Actinomycetota</taxon>
        <taxon>Actinomycetes</taxon>
        <taxon>Mycobacteriales</taxon>
        <taxon>Mycobacteriaceae</taxon>
        <taxon>Mycobacterium</taxon>
    </lineage>
</organism>
<accession>A0A7I7L367</accession>
<evidence type="ECO:0000313" key="2">
    <source>
        <dbReference type="EMBL" id="BBX48573.1"/>
    </source>
</evidence>
<dbReference type="Proteomes" id="UP000465866">
    <property type="component" value="Chromosome"/>
</dbReference>
<protein>
    <submittedName>
        <fullName evidence="2">Uncharacterized protein</fullName>
    </submittedName>
</protein>
<evidence type="ECO:0000256" key="1">
    <source>
        <dbReference type="SAM" id="MobiDB-lite"/>
    </source>
</evidence>
<feature type="region of interest" description="Disordered" evidence="1">
    <location>
        <begin position="1"/>
        <end position="32"/>
    </location>
</feature>
<reference evidence="2 3" key="1">
    <citation type="journal article" date="2019" name="Emerg. Microbes Infect.">
        <title>Comprehensive subspecies identification of 175 nontuberculous mycobacteria species based on 7547 genomic profiles.</title>
        <authorList>
            <person name="Matsumoto Y."/>
            <person name="Kinjo T."/>
            <person name="Motooka D."/>
            <person name="Nabeya D."/>
            <person name="Jung N."/>
            <person name="Uechi K."/>
            <person name="Horii T."/>
            <person name="Iida T."/>
            <person name="Fujita J."/>
            <person name="Nakamura S."/>
        </authorList>
    </citation>
    <scope>NUCLEOTIDE SEQUENCE [LARGE SCALE GENOMIC DNA]</scope>
    <source>
        <strain evidence="2 3">JCM 12404</strain>
    </source>
</reference>
<evidence type="ECO:0000313" key="3">
    <source>
        <dbReference type="Proteomes" id="UP000465866"/>
    </source>
</evidence>